<dbReference type="Pfam" id="PF23343">
    <property type="entry name" value="REP_ORF2-G2P"/>
    <property type="match status" value="1"/>
</dbReference>
<protein>
    <submittedName>
        <fullName evidence="2">Replication gene A protein</fullName>
    </submittedName>
</protein>
<evidence type="ECO:0000313" key="2">
    <source>
        <dbReference type="EMBL" id="DAD72606.1"/>
    </source>
</evidence>
<proteinExistence type="predicted"/>
<feature type="domain" description="Replication-associated protein ORF2/G2P" evidence="1">
    <location>
        <begin position="79"/>
        <end position="134"/>
    </location>
</feature>
<dbReference type="EMBL" id="BK015903">
    <property type="protein sequence ID" value="DAD72606.1"/>
    <property type="molecule type" value="Genomic_DNA"/>
</dbReference>
<accession>A0A8S5LRM9</accession>
<reference evidence="2" key="1">
    <citation type="journal article" date="2021" name="Proc. Natl. Acad. Sci. U.S.A.">
        <title>A Catalog of Tens of Thousands of Viruses from Human Metagenomes Reveals Hidden Associations with Chronic Diseases.</title>
        <authorList>
            <person name="Tisza M.J."/>
            <person name="Buck C.B."/>
        </authorList>
    </citation>
    <scope>NUCLEOTIDE SEQUENCE</scope>
    <source>
        <strain evidence="2">CtD5y3</strain>
    </source>
</reference>
<sequence>MFLFDKFIYSSSVVYNTKTYLYQYNDDIFRIVKCNSVRGKGFELMKNSNCVNKAESERCSLSRTRRNIREIALCNNFTYFVTLTINSERCDRYALDNCQEKLRTILKKIKRKNKDFIYLFITEKHKDGAFHFHRFM</sequence>
<dbReference type="InterPro" id="IPR056906">
    <property type="entry name" value="ORF2/G2P_dom"/>
</dbReference>
<name>A0A8S5LRM9_9VIRU</name>
<evidence type="ECO:0000259" key="1">
    <source>
        <dbReference type="Pfam" id="PF23343"/>
    </source>
</evidence>
<organism evidence="2">
    <name type="scientific">Inoviridae sp. ctD5y3</name>
    <dbReference type="NCBI Taxonomy" id="2827624"/>
    <lineage>
        <taxon>Viruses</taxon>
        <taxon>Monodnaviria</taxon>
        <taxon>Loebvirae</taxon>
        <taxon>Hofneiviricota</taxon>
        <taxon>Faserviricetes</taxon>
        <taxon>Tubulavirales</taxon>
        <taxon>Inoviridae</taxon>
    </lineage>
</organism>